<organism evidence="2 3">
    <name type="scientific">Paramecium bursaria Chlorella virus MT325</name>
    <name type="common">PBCV-MT325</name>
    <dbReference type="NCBI Taxonomy" id="346932"/>
    <lineage>
        <taxon>Viruses</taxon>
        <taxon>Varidnaviria</taxon>
        <taxon>Bamfordvirae</taxon>
        <taxon>Nucleocytoviricota</taxon>
        <taxon>Megaviricetes</taxon>
        <taxon>Algavirales</taxon>
        <taxon>Phycodnaviridae</taxon>
        <taxon>Chlorovirus</taxon>
        <taxon>Chlorovirus conductrix</taxon>
        <taxon>Paramecium bursaria Chlorella virus A1</taxon>
    </lineage>
</organism>
<dbReference type="EMBL" id="DQ491001">
    <property type="protein sequence ID" value="ABT13995.1"/>
    <property type="molecule type" value="Genomic_DNA"/>
</dbReference>
<keyword evidence="1" id="KW-1133">Transmembrane helix</keyword>
<keyword evidence="1" id="KW-0472">Membrane</keyword>
<reference evidence="2 3" key="1">
    <citation type="journal article" date="2007" name="Virology">
        <title>Sequence and annotation of the 314-kb MT325 and the 321-kb FR483 viruses that infect Chlorella Pbi.</title>
        <authorList>
            <person name="Fitzgerald L.A."/>
            <person name="Graves M.V."/>
            <person name="Li X."/>
            <person name="Feldblyum T."/>
            <person name="Hartigan J."/>
            <person name="Van Etten J.L."/>
        </authorList>
    </citation>
    <scope>NUCLEOTIDE SEQUENCE [LARGE SCALE GENOMIC DNA]</scope>
    <source>
        <strain evidence="2 3">MT325</strain>
    </source>
</reference>
<evidence type="ECO:0000313" key="2">
    <source>
        <dbReference type="EMBL" id="ABT13995.1"/>
    </source>
</evidence>
<keyword evidence="1" id="KW-0812">Transmembrane</keyword>
<sequence length="246" mass="28122">MNLIFHYEPCNLCKPHKLYSITVGQYLLHLRDISDLYRGDALSLKPHLVLIVRHQQIIHYIWHILFGFLKLRIIQEFTDRVCFQDTQYEHTRYAPQSLELLGSIHYAYRTFYLHSFYDLLLCRVFLVVFLDCVVLLNRVVLFYSVVLLNDIQTTIVVVPIVVVPIVVVPIVVVPIVVVPPVVVPVVPPVVVGLPPVARISPVSVLPVVPVPITVVIVIVVIIVVIVIIIFGLLRSRESHLYLTKIF</sequence>
<gene>
    <name evidence="2" type="primary">m441L</name>
    <name evidence="2" type="ORF">MT325_m441L</name>
</gene>
<dbReference type="Proteomes" id="UP000246715">
    <property type="component" value="Segment"/>
</dbReference>
<protein>
    <submittedName>
        <fullName evidence="2">Uncharacterized protein m441L</fullName>
    </submittedName>
</protein>
<feature type="transmembrane region" description="Helical" evidence="1">
    <location>
        <begin position="155"/>
        <end position="177"/>
    </location>
</feature>
<evidence type="ECO:0000313" key="3">
    <source>
        <dbReference type="Proteomes" id="UP000246715"/>
    </source>
</evidence>
<name>A7IUH1_PBCVM</name>
<feature type="transmembrane region" description="Helical" evidence="1">
    <location>
        <begin position="124"/>
        <end position="148"/>
    </location>
</feature>
<organismHost>
    <name type="scientific">Paramecium bursaria</name>
    <dbReference type="NCBI Taxonomy" id="74790"/>
</organismHost>
<proteinExistence type="predicted"/>
<feature type="transmembrane region" description="Helical" evidence="1">
    <location>
        <begin position="210"/>
        <end position="233"/>
    </location>
</feature>
<accession>A7IUH1</accession>
<evidence type="ECO:0000256" key="1">
    <source>
        <dbReference type="SAM" id="Phobius"/>
    </source>
</evidence>